<organism evidence="1 2">
    <name type="scientific">Mycobacterium simiae</name>
    <name type="common">Mycobacterium habana</name>
    <dbReference type="NCBI Taxonomy" id="1784"/>
    <lineage>
        <taxon>Bacteria</taxon>
        <taxon>Bacillati</taxon>
        <taxon>Actinomycetota</taxon>
        <taxon>Actinomycetes</taxon>
        <taxon>Mycobacteriales</taxon>
        <taxon>Mycobacteriaceae</taxon>
        <taxon>Mycobacterium</taxon>
        <taxon>Mycobacterium simiae complex</taxon>
    </lineage>
</organism>
<sequence>MRNVVLLIRSGPQPSRAGGMPATSVLLPATIDSHGVRIGNLLGDIPALTPVTWLVQRLWMALRIFPGQDSDQPRRLAC</sequence>
<protein>
    <submittedName>
        <fullName evidence="1">Uncharacterized protein</fullName>
    </submittedName>
</protein>
<evidence type="ECO:0000313" key="1">
    <source>
        <dbReference type="EMBL" id="KAA1249526.1"/>
    </source>
</evidence>
<keyword evidence="2" id="KW-1185">Reference proteome</keyword>
<dbReference type="Proteomes" id="UP000324701">
    <property type="component" value="Unassembled WGS sequence"/>
</dbReference>
<proteinExistence type="predicted"/>
<accession>A0A5B1BM60</accession>
<dbReference type="EMBL" id="VTZN01000086">
    <property type="protein sequence ID" value="KAA1249526.1"/>
    <property type="molecule type" value="Genomic_DNA"/>
</dbReference>
<dbReference type="OrthoDB" id="8206682at2"/>
<dbReference type="AlphaFoldDB" id="A0A5B1BM60"/>
<gene>
    <name evidence="1" type="ORF">F0Q45_14615</name>
</gene>
<comment type="caution">
    <text evidence="1">The sequence shown here is derived from an EMBL/GenBank/DDBJ whole genome shotgun (WGS) entry which is preliminary data.</text>
</comment>
<reference evidence="1 2" key="1">
    <citation type="submission" date="2019-09" db="EMBL/GenBank/DDBJ databases">
        <title>Report of infection by Mycobacterium simiae a patient suffering from pulmonary tuberculosis.</title>
        <authorList>
            <person name="Mohanty P.S."/>
            <person name="Bansal A.K."/>
            <person name="Singh H."/>
            <person name="Sharma S."/>
            <person name="Patil S.A."/>
            <person name="Upadhaya P."/>
            <person name="Singh P.K."/>
            <person name="Kumar D."/>
            <person name="Kumar S."/>
            <person name="Singh R.K."/>
            <person name="Chaudhary B."/>
        </authorList>
    </citation>
    <scope>NUCLEOTIDE SEQUENCE [LARGE SCALE GENOMIC DNA]</scope>
    <source>
        <strain evidence="1 2">JAL-560-SIM</strain>
    </source>
</reference>
<name>A0A5B1BM60_MYCSI</name>
<dbReference type="RefSeq" id="WP_149654625.1">
    <property type="nucleotide sequence ID" value="NZ_VTZN01000086.1"/>
</dbReference>
<evidence type="ECO:0000313" key="2">
    <source>
        <dbReference type="Proteomes" id="UP000324701"/>
    </source>
</evidence>